<evidence type="ECO:0000313" key="1">
    <source>
        <dbReference type="EMBL" id="SUM46359.1"/>
    </source>
</evidence>
<dbReference type="AlphaFoldDB" id="A0A380G5D6"/>
<name>A0A380G5D6_STAIN</name>
<keyword evidence="2" id="KW-1185">Reference proteome</keyword>
<proteinExistence type="predicted"/>
<organism evidence="1 2">
    <name type="scientific">Staphylococcus intermedius NCTC 11048</name>
    <dbReference type="NCBI Taxonomy" id="1141106"/>
    <lineage>
        <taxon>Bacteria</taxon>
        <taxon>Bacillati</taxon>
        <taxon>Bacillota</taxon>
        <taxon>Bacilli</taxon>
        <taxon>Bacillales</taxon>
        <taxon>Staphylococcaceae</taxon>
        <taxon>Staphylococcus</taxon>
        <taxon>Staphylococcus intermedius group</taxon>
    </lineage>
</organism>
<dbReference type="STRING" id="1141106.GCA_000308095_01552"/>
<dbReference type="EMBL" id="UHDP01000003">
    <property type="protein sequence ID" value="SUM46359.1"/>
    <property type="molecule type" value="Genomic_DNA"/>
</dbReference>
<evidence type="ECO:0000313" key="2">
    <source>
        <dbReference type="Proteomes" id="UP000255549"/>
    </source>
</evidence>
<reference evidence="1 2" key="1">
    <citation type="submission" date="2018-06" db="EMBL/GenBank/DDBJ databases">
        <authorList>
            <consortium name="Pathogen Informatics"/>
            <person name="Doyle S."/>
        </authorList>
    </citation>
    <scope>NUCLEOTIDE SEQUENCE [LARGE SCALE GENOMIC DNA]</scope>
    <source>
        <strain evidence="2">NCTC 11048</strain>
    </source>
</reference>
<accession>A0A380G5D6</accession>
<gene>
    <name evidence="1" type="ORF">NCTC11048_01407</name>
</gene>
<dbReference type="Proteomes" id="UP000255549">
    <property type="component" value="Unassembled WGS sequence"/>
</dbReference>
<sequence length="82" mass="9298">MKFIIYSKESRVNGSDSTAPPLDDVYISVLDCHHNNGRPFQKREWCIDINNLQELVELSESGDIILTGIDEESGLPMLETPY</sequence>
<protein>
    <submittedName>
        <fullName evidence="1">Uncharacterized protein</fullName>
    </submittedName>
</protein>
<dbReference type="RefSeq" id="WP_019168244.1">
    <property type="nucleotide sequence ID" value="NZ_CAIB01000131.1"/>
</dbReference>